<proteinExistence type="predicted"/>
<dbReference type="EMBL" id="NNAY01001455">
    <property type="protein sequence ID" value="OXU23917.1"/>
    <property type="molecule type" value="Genomic_DNA"/>
</dbReference>
<feature type="region of interest" description="Disordered" evidence="1">
    <location>
        <begin position="491"/>
        <end position="553"/>
    </location>
</feature>
<evidence type="ECO:0000313" key="2">
    <source>
        <dbReference type="EMBL" id="OXU23917.1"/>
    </source>
</evidence>
<feature type="compositionally biased region" description="Low complexity" evidence="1">
    <location>
        <begin position="353"/>
        <end position="385"/>
    </location>
</feature>
<organism evidence="2 3">
    <name type="scientific">Trichomalopsis sarcophagae</name>
    <dbReference type="NCBI Taxonomy" id="543379"/>
    <lineage>
        <taxon>Eukaryota</taxon>
        <taxon>Metazoa</taxon>
        <taxon>Ecdysozoa</taxon>
        <taxon>Arthropoda</taxon>
        <taxon>Hexapoda</taxon>
        <taxon>Insecta</taxon>
        <taxon>Pterygota</taxon>
        <taxon>Neoptera</taxon>
        <taxon>Endopterygota</taxon>
        <taxon>Hymenoptera</taxon>
        <taxon>Apocrita</taxon>
        <taxon>Proctotrupomorpha</taxon>
        <taxon>Chalcidoidea</taxon>
        <taxon>Pteromalidae</taxon>
        <taxon>Pteromalinae</taxon>
        <taxon>Trichomalopsis</taxon>
    </lineage>
</organism>
<keyword evidence="3" id="KW-1185">Reference proteome</keyword>
<protein>
    <submittedName>
        <fullName evidence="2">Uncharacterized protein</fullName>
    </submittedName>
</protein>
<feature type="compositionally biased region" description="Low complexity" evidence="1">
    <location>
        <begin position="428"/>
        <end position="437"/>
    </location>
</feature>
<comment type="caution">
    <text evidence="2">The sequence shown here is derived from an EMBL/GenBank/DDBJ whole genome shotgun (WGS) entry which is preliminary data.</text>
</comment>
<name>A0A232F078_9HYME</name>
<dbReference type="AlphaFoldDB" id="A0A232F078"/>
<feature type="compositionally biased region" description="Low complexity" evidence="1">
    <location>
        <begin position="535"/>
        <end position="553"/>
    </location>
</feature>
<feature type="region of interest" description="Disordered" evidence="1">
    <location>
        <begin position="1"/>
        <end position="96"/>
    </location>
</feature>
<feature type="compositionally biased region" description="Low complexity" evidence="1">
    <location>
        <begin position="223"/>
        <end position="236"/>
    </location>
</feature>
<feature type="compositionally biased region" description="Polar residues" evidence="1">
    <location>
        <begin position="683"/>
        <end position="697"/>
    </location>
</feature>
<feature type="compositionally biased region" description="Polar residues" evidence="1">
    <location>
        <begin position="417"/>
        <end position="427"/>
    </location>
</feature>
<feature type="region of interest" description="Disordered" evidence="1">
    <location>
        <begin position="674"/>
        <end position="700"/>
    </location>
</feature>
<sequence length="828" mass="86738">MDIDTEQQEKHQQSHGVSVKRGVDFQGPASSEPSVERVAVSQAPASSKSPVKRVTDSQPPVSLMSPAGTVVSPSPSSRRPSSSSLDPLNLPKKFSPTDEPLGEISLLRVSNILIPVTTMELFFQRFDMLQDQLDELKALVSRDSASRGVSPAPTEGAATVEAENLNTRVSALETQLIDNINASNKLFDVNKLLLDENSTLRDELRKTQQLLGDLHRGRRNPNSESGTGSDSQSASSGGLLTACSHVLGAGAVTEVAGVQASFSLHIAPISGVSLSDEGGSEGCEVIIRGLLKDSNKISKELSDGADLALLSTVLPSLSGGDIVVTRKNAMCDRCRALSTNRSLTPPAATAIATTTSATNSSRQSDKSTPPVTSTPAAATPATKPARQSNKSALRKPSPPAGIRQVSTRTGPKPVLQKATTTRHASPYQQQQRQQTRRIALTPRVKAETGDHDDGDSVLDSSLPSIADTEQQEKHQQSHGVSVKRVVDFQGPASSEPSVERVAVSQAPASSKSPVKWVTDSQAPVSSKSPAGTVVSPSPSLRRPSSSSLDPLNLPKKFPPTDAPLGEISLLGVSNILIPVTMMELFFQRFDMLQDQLDELKALVSRDSASLGVSPAPTEGAATVDAEDLNTRVSALETQLIDNINASNKLFDVNKLLLDENSALRDELRETQQLLGDLHRGRRNPNSESGTGPDSQSASGGGLLTACSRVLGAGAVTEVAGVQASSSPQIAPISGVSLSDGGGSEGCEVIIHGLLKDSNKISKELSNGATLALLSTVLPSLSGGDIVGTRVLRPRGPGRGRGGDVIATNSGAKRSTLPTLMARLARPGL</sequence>
<feature type="compositionally biased region" description="Low complexity" evidence="1">
    <location>
        <begin position="72"/>
        <end position="84"/>
    </location>
</feature>
<feature type="non-terminal residue" evidence="2">
    <location>
        <position position="828"/>
    </location>
</feature>
<feature type="compositionally biased region" description="Polar residues" evidence="1">
    <location>
        <begin position="506"/>
        <end position="529"/>
    </location>
</feature>
<evidence type="ECO:0000256" key="1">
    <source>
        <dbReference type="SAM" id="MobiDB-lite"/>
    </source>
</evidence>
<gene>
    <name evidence="2" type="ORF">TSAR_015727</name>
</gene>
<evidence type="ECO:0000313" key="3">
    <source>
        <dbReference type="Proteomes" id="UP000215335"/>
    </source>
</evidence>
<feature type="region of interest" description="Disordered" evidence="1">
    <location>
        <begin position="353"/>
        <end position="461"/>
    </location>
</feature>
<accession>A0A232F078</accession>
<dbReference type="Proteomes" id="UP000215335">
    <property type="component" value="Unassembled WGS sequence"/>
</dbReference>
<feature type="region of interest" description="Disordered" evidence="1">
    <location>
        <begin position="211"/>
        <end position="236"/>
    </location>
</feature>
<reference evidence="2 3" key="1">
    <citation type="journal article" date="2017" name="Curr. Biol.">
        <title>The Evolution of Venom by Co-option of Single-Copy Genes.</title>
        <authorList>
            <person name="Martinson E.O."/>
            <person name="Mrinalini"/>
            <person name="Kelkar Y.D."/>
            <person name="Chang C.H."/>
            <person name="Werren J.H."/>
        </authorList>
    </citation>
    <scope>NUCLEOTIDE SEQUENCE [LARGE SCALE GENOMIC DNA]</scope>
    <source>
        <strain evidence="2 3">Alberta</strain>
        <tissue evidence="2">Whole body</tissue>
    </source>
</reference>